<accession>A0A6J4QU82</accession>
<organism evidence="1">
    <name type="scientific">uncultured Rubrobacteraceae bacterium</name>
    <dbReference type="NCBI Taxonomy" id="349277"/>
    <lineage>
        <taxon>Bacteria</taxon>
        <taxon>Bacillati</taxon>
        <taxon>Actinomycetota</taxon>
        <taxon>Rubrobacteria</taxon>
        <taxon>Rubrobacterales</taxon>
        <taxon>Rubrobacteraceae</taxon>
        <taxon>environmental samples</taxon>
    </lineage>
</organism>
<dbReference type="EMBL" id="CADCVI010000001">
    <property type="protein sequence ID" value="CAA9455068.1"/>
    <property type="molecule type" value="Genomic_DNA"/>
</dbReference>
<gene>
    <name evidence="1" type="ORF">AVDCRST_MAG25-18</name>
</gene>
<name>A0A6J4QU82_9ACTN</name>
<proteinExistence type="predicted"/>
<protein>
    <submittedName>
        <fullName evidence="1">Uncharacterized protein</fullName>
    </submittedName>
</protein>
<evidence type="ECO:0000313" key="1">
    <source>
        <dbReference type="EMBL" id="CAA9455068.1"/>
    </source>
</evidence>
<reference evidence="1" key="1">
    <citation type="submission" date="2020-02" db="EMBL/GenBank/DDBJ databases">
        <authorList>
            <person name="Meier V. D."/>
        </authorList>
    </citation>
    <scope>NUCLEOTIDE SEQUENCE</scope>
    <source>
        <strain evidence="1">AVDCRST_MAG25</strain>
    </source>
</reference>
<sequence>MLRTKGMLVAPRTRLGVVFPVEAPGGARTCGVILCVASPKVTFPVGTTGPDHRTTTMTEER</sequence>
<dbReference type="AlphaFoldDB" id="A0A6J4QU82"/>